<name>A0A1C4A744_9GAMM</name>
<evidence type="ECO:0000313" key="2">
    <source>
        <dbReference type="Proteomes" id="UP000199670"/>
    </source>
</evidence>
<dbReference type="OrthoDB" id="7065605at2"/>
<protein>
    <submittedName>
        <fullName evidence="1">Uncharacterized protein</fullName>
    </submittedName>
</protein>
<dbReference type="AlphaFoldDB" id="A0A1C4A744"/>
<sequence>MIDNPTPNEIKVIVDVKELTIPAKSSVNYTFEYSKHTLSYGNQSLNFIAKPSTTDSSGLINSTQSNYIMVLLLKNGHKPVLVNG</sequence>
<keyword evidence="2" id="KW-1185">Reference proteome</keyword>
<dbReference type="EMBL" id="FMAQ01000002">
    <property type="protein sequence ID" value="SCB90332.1"/>
    <property type="molecule type" value="Genomic_DNA"/>
</dbReference>
<gene>
    <name evidence="1" type="ORF">GA0061081_102267</name>
</gene>
<accession>A0A1C4A744</accession>
<dbReference type="RefSeq" id="WP_091347053.1">
    <property type="nucleotide sequence ID" value="NZ_FMAQ01000002.1"/>
</dbReference>
<reference evidence="2" key="1">
    <citation type="submission" date="2016-08" db="EMBL/GenBank/DDBJ databases">
        <authorList>
            <person name="Varghese N."/>
            <person name="Submissions Spin"/>
        </authorList>
    </citation>
    <scope>NUCLEOTIDE SEQUENCE [LARGE SCALE GENOMIC DNA]</scope>
    <source>
        <strain evidence="2">R-53248</strain>
    </source>
</reference>
<organism evidence="1 2">
    <name type="scientific">Gilliamella bombicola</name>
    <dbReference type="NCBI Taxonomy" id="1798182"/>
    <lineage>
        <taxon>Bacteria</taxon>
        <taxon>Pseudomonadati</taxon>
        <taxon>Pseudomonadota</taxon>
        <taxon>Gammaproteobacteria</taxon>
        <taxon>Orbales</taxon>
        <taxon>Orbaceae</taxon>
        <taxon>Gilliamella</taxon>
    </lineage>
</organism>
<evidence type="ECO:0000313" key="1">
    <source>
        <dbReference type="EMBL" id="SCB90332.1"/>
    </source>
</evidence>
<proteinExistence type="predicted"/>
<dbReference type="Proteomes" id="UP000199670">
    <property type="component" value="Unassembled WGS sequence"/>
</dbReference>